<evidence type="ECO:0000313" key="1">
    <source>
        <dbReference type="EMBL" id="JAH19045.1"/>
    </source>
</evidence>
<dbReference type="EMBL" id="GBXM01089532">
    <property type="protein sequence ID" value="JAH19045.1"/>
    <property type="molecule type" value="Transcribed_RNA"/>
</dbReference>
<organism evidence="1">
    <name type="scientific">Anguilla anguilla</name>
    <name type="common">European freshwater eel</name>
    <name type="synonym">Muraena anguilla</name>
    <dbReference type="NCBI Taxonomy" id="7936"/>
    <lineage>
        <taxon>Eukaryota</taxon>
        <taxon>Metazoa</taxon>
        <taxon>Chordata</taxon>
        <taxon>Craniata</taxon>
        <taxon>Vertebrata</taxon>
        <taxon>Euteleostomi</taxon>
        <taxon>Actinopterygii</taxon>
        <taxon>Neopterygii</taxon>
        <taxon>Teleostei</taxon>
        <taxon>Anguilliformes</taxon>
        <taxon>Anguillidae</taxon>
        <taxon>Anguilla</taxon>
    </lineage>
</organism>
<protein>
    <submittedName>
        <fullName evidence="1">Uncharacterized protein</fullName>
    </submittedName>
</protein>
<accession>A0A0E9QS03</accession>
<proteinExistence type="predicted"/>
<reference evidence="1" key="1">
    <citation type="submission" date="2014-11" db="EMBL/GenBank/DDBJ databases">
        <authorList>
            <person name="Amaro Gonzalez C."/>
        </authorList>
    </citation>
    <scope>NUCLEOTIDE SEQUENCE</scope>
</reference>
<sequence>MCIFLSNYPVPDIFEHPGPRELSRTRAV</sequence>
<name>A0A0E9QS03_ANGAN</name>
<dbReference type="AlphaFoldDB" id="A0A0E9QS03"/>
<reference evidence="1" key="2">
    <citation type="journal article" date="2015" name="Fish Shellfish Immunol.">
        <title>Early steps in the European eel (Anguilla anguilla)-Vibrio vulnificus interaction in the gills: Role of the RtxA13 toxin.</title>
        <authorList>
            <person name="Callol A."/>
            <person name="Pajuelo D."/>
            <person name="Ebbesson L."/>
            <person name="Teles M."/>
            <person name="MacKenzie S."/>
            <person name="Amaro C."/>
        </authorList>
    </citation>
    <scope>NUCLEOTIDE SEQUENCE</scope>
</reference>